<evidence type="ECO:0000313" key="1">
    <source>
        <dbReference type="EMBL" id="KAI0063167.1"/>
    </source>
</evidence>
<comment type="caution">
    <text evidence="1">The sequence shown here is derived from an EMBL/GenBank/DDBJ whole genome shotgun (WGS) entry which is preliminary data.</text>
</comment>
<protein>
    <submittedName>
        <fullName evidence="1">Uncharacterized protein</fullName>
    </submittedName>
</protein>
<organism evidence="1 2">
    <name type="scientific">Artomyces pyxidatus</name>
    <dbReference type="NCBI Taxonomy" id="48021"/>
    <lineage>
        <taxon>Eukaryota</taxon>
        <taxon>Fungi</taxon>
        <taxon>Dikarya</taxon>
        <taxon>Basidiomycota</taxon>
        <taxon>Agaricomycotina</taxon>
        <taxon>Agaricomycetes</taxon>
        <taxon>Russulales</taxon>
        <taxon>Auriscalpiaceae</taxon>
        <taxon>Artomyces</taxon>
    </lineage>
</organism>
<keyword evidence="2" id="KW-1185">Reference proteome</keyword>
<dbReference type="EMBL" id="MU277204">
    <property type="protein sequence ID" value="KAI0063167.1"/>
    <property type="molecule type" value="Genomic_DNA"/>
</dbReference>
<reference evidence="1" key="1">
    <citation type="submission" date="2021-03" db="EMBL/GenBank/DDBJ databases">
        <authorList>
            <consortium name="DOE Joint Genome Institute"/>
            <person name="Ahrendt S."/>
            <person name="Looney B.P."/>
            <person name="Miyauchi S."/>
            <person name="Morin E."/>
            <person name="Drula E."/>
            <person name="Courty P.E."/>
            <person name="Chicoki N."/>
            <person name="Fauchery L."/>
            <person name="Kohler A."/>
            <person name="Kuo A."/>
            <person name="Labutti K."/>
            <person name="Pangilinan J."/>
            <person name="Lipzen A."/>
            <person name="Riley R."/>
            <person name="Andreopoulos W."/>
            <person name="He G."/>
            <person name="Johnson J."/>
            <person name="Barry K.W."/>
            <person name="Grigoriev I.V."/>
            <person name="Nagy L."/>
            <person name="Hibbett D."/>
            <person name="Henrissat B."/>
            <person name="Matheny P.B."/>
            <person name="Labbe J."/>
            <person name="Martin F."/>
        </authorList>
    </citation>
    <scope>NUCLEOTIDE SEQUENCE</scope>
    <source>
        <strain evidence="1">HHB10654</strain>
    </source>
</reference>
<reference evidence="1" key="2">
    <citation type="journal article" date="2022" name="New Phytol.">
        <title>Evolutionary transition to the ectomycorrhizal habit in the genomes of a hyperdiverse lineage of mushroom-forming fungi.</title>
        <authorList>
            <person name="Looney B."/>
            <person name="Miyauchi S."/>
            <person name="Morin E."/>
            <person name="Drula E."/>
            <person name="Courty P.E."/>
            <person name="Kohler A."/>
            <person name="Kuo A."/>
            <person name="LaButti K."/>
            <person name="Pangilinan J."/>
            <person name="Lipzen A."/>
            <person name="Riley R."/>
            <person name="Andreopoulos W."/>
            <person name="He G."/>
            <person name="Johnson J."/>
            <person name="Nolan M."/>
            <person name="Tritt A."/>
            <person name="Barry K.W."/>
            <person name="Grigoriev I.V."/>
            <person name="Nagy L.G."/>
            <person name="Hibbett D."/>
            <person name="Henrissat B."/>
            <person name="Matheny P.B."/>
            <person name="Labbe J."/>
            <person name="Martin F.M."/>
        </authorList>
    </citation>
    <scope>NUCLEOTIDE SEQUENCE</scope>
    <source>
        <strain evidence="1">HHB10654</strain>
    </source>
</reference>
<accession>A0ACB8T3V1</accession>
<proteinExistence type="predicted"/>
<gene>
    <name evidence="1" type="ORF">BV25DRAFT_1824733</name>
</gene>
<dbReference type="Proteomes" id="UP000814140">
    <property type="component" value="Unassembled WGS sequence"/>
</dbReference>
<name>A0ACB8T3V1_9AGAM</name>
<evidence type="ECO:0000313" key="2">
    <source>
        <dbReference type="Proteomes" id="UP000814140"/>
    </source>
</evidence>
<sequence>MNRILRTLQHLKSLKLNASWDAVVPTRQKHSYVFVPFALGDTIIVRRLPAPAAPNAPVGPHVNQVMQPAIVGQQMNQYLPHSVNQLLNQPFGQLINQPLVGQLMNQQQLLGQPPVQIPAHIYGGYALVPQLQQPCRIQGPHAHAAHPPPPRAYYPPYADLPPLQHTCHPYFVIYAAVRHFEQRQDLTDAQLQVYSGLRAVVALWDDLKEFPVDVMYGQPFWAPFKGNNRPPLVRDSPGADEEDEEGGRAAQQWENGGSGSNVALKRAPGGDDESSERRTRRKIDAHKVKLEEAQRGLDDDYSEDLAGAYGTGSG</sequence>